<evidence type="ECO:0000313" key="1">
    <source>
        <dbReference type="EMBL" id="OCB57666.1"/>
    </source>
</evidence>
<organism evidence="1 2">
    <name type="scientific">Mycobacterium malmoense</name>
    <dbReference type="NCBI Taxonomy" id="1780"/>
    <lineage>
        <taxon>Bacteria</taxon>
        <taxon>Bacillati</taxon>
        <taxon>Actinomycetota</taxon>
        <taxon>Actinomycetes</taxon>
        <taxon>Mycobacteriales</taxon>
        <taxon>Mycobacteriaceae</taxon>
        <taxon>Mycobacterium</taxon>
    </lineage>
</organism>
<reference evidence="1 2" key="1">
    <citation type="submission" date="2016-06" db="EMBL/GenBank/DDBJ databases">
        <authorList>
            <person name="Kjaerup R.B."/>
            <person name="Dalgaard T.S."/>
            <person name="Juul-Madsen H.R."/>
        </authorList>
    </citation>
    <scope>NUCLEOTIDE SEQUENCE [LARGE SCALE GENOMIC DNA]</scope>
    <source>
        <strain evidence="1 2">E3012</strain>
    </source>
</reference>
<dbReference type="Proteomes" id="UP000092683">
    <property type="component" value="Unassembled WGS sequence"/>
</dbReference>
<name>A0A1B9DAA3_MYCMA</name>
<dbReference type="AlphaFoldDB" id="A0A1B9DAA3"/>
<sequence length="132" mass="14947">MTPVPQDVVQEVESYVEKELSDRDKYSNRMPLDESGIYSLHRLVARIYGMGFDAGERVEAERSRAMRNRLRDTTKAAHRAVWRKEGAVRITSTDNYTGYCLSDFTLSPEEARSMGHELIACADAIEEVSNGN</sequence>
<evidence type="ECO:0000313" key="2">
    <source>
        <dbReference type="Proteomes" id="UP000092683"/>
    </source>
</evidence>
<proteinExistence type="predicted"/>
<protein>
    <submittedName>
        <fullName evidence="1">Uncharacterized protein</fullName>
    </submittedName>
</protein>
<comment type="caution">
    <text evidence="1">The sequence shown here is derived from an EMBL/GenBank/DDBJ whole genome shotgun (WGS) entry which is preliminary data.</text>
</comment>
<gene>
    <name evidence="1" type="ORF">A5677_17025</name>
</gene>
<dbReference type="EMBL" id="MBEE01000080">
    <property type="protein sequence ID" value="OCB57666.1"/>
    <property type="molecule type" value="Genomic_DNA"/>
</dbReference>
<accession>A0A1B9DAA3</accession>